<name>A0A7X8TM01_9MICC</name>
<proteinExistence type="predicted"/>
<keyword evidence="1" id="KW-0472">Membrane</keyword>
<organism evidence="2 3">
    <name type="scientific">Nesterenkonia sedimenti</name>
    <dbReference type="NCBI Taxonomy" id="1463632"/>
    <lineage>
        <taxon>Bacteria</taxon>
        <taxon>Bacillati</taxon>
        <taxon>Actinomycetota</taxon>
        <taxon>Actinomycetes</taxon>
        <taxon>Micrococcales</taxon>
        <taxon>Micrococcaceae</taxon>
        <taxon>Nesterenkonia</taxon>
    </lineage>
</organism>
<keyword evidence="1" id="KW-0812">Transmembrane</keyword>
<dbReference type="AlphaFoldDB" id="A0A7X8TM01"/>
<dbReference type="EMBL" id="JABAHY010000025">
    <property type="protein sequence ID" value="NLS11163.1"/>
    <property type="molecule type" value="Genomic_DNA"/>
</dbReference>
<dbReference type="RefSeq" id="WP_168888645.1">
    <property type="nucleotide sequence ID" value="NZ_JABAHY010000025.1"/>
</dbReference>
<evidence type="ECO:0000256" key="1">
    <source>
        <dbReference type="SAM" id="Phobius"/>
    </source>
</evidence>
<dbReference type="Proteomes" id="UP000523139">
    <property type="component" value="Unassembled WGS sequence"/>
</dbReference>
<comment type="caution">
    <text evidence="2">The sequence shown here is derived from an EMBL/GenBank/DDBJ whole genome shotgun (WGS) entry which is preliminary data.</text>
</comment>
<reference evidence="2 3" key="1">
    <citation type="submission" date="2020-04" db="EMBL/GenBank/DDBJ databases">
        <title>Nesterenkonia sp. nov., isolated from marine sediment.</title>
        <authorList>
            <person name="Zhang G."/>
        </authorList>
    </citation>
    <scope>NUCLEOTIDE SEQUENCE [LARGE SCALE GENOMIC DNA]</scope>
    <source>
        <strain evidence="2 3">MY13</strain>
    </source>
</reference>
<evidence type="ECO:0000313" key="3">
    <source>
        <dbReference type="Proteomes" id="UP000523139"/>
    </source>
</evidence>
<sequence>MPDSPSASSAQPARPTSIWVVYVILFLQGSAVILASIGEVVLTGFGEYLDAAGNIALLVLILLAGVVLIMLAFRLFMGSSAARTPAMVLQLLLVVLSFNFFAGGATTMGLAFLVPAAVALFLLFVRPTQQWLEQQA</sequence>
<keyword evidence="1" id="KW-1133">Transmembrane helix</keyword>
<evidence type="ECO:0000313" key="2">
    <source>
        <dbReference type="EMBL" id="NLS11163.1"/>
    </source>
</evidence>
<feature type="transmembrane region" description="Helical" evidence="1">
    <location>
        <begin position="20"/>
        <end position="45"/>
    </location>
</feature>
<feature type="transmembrane region" description="Helical" evidence="1">
    <location>
        <begin position="108"/>
        <end position="125"/>
    </location>
</feature>
<protein>
    <submittedName>
        <fullName evidence="2">Uncharacterized protein</fullName>
    </submittedName>
</protein>
<feature type="transmembrane region" description="Helical" evidence="1">
    <location>
        <begin position="51"/>
        <end position="73"/>
    </location>
</feature>
<gene>
    <name evidence="2" type="ORF">HGQ17_14375</name>
</gene>
<accession>A0A7X8TM01</accession>
<keyword evidence="3" id="KW-1185">Reference proteome</keyword>